<feature type="transmembrane region" description="Helical" evidence="1">
    <location>
        <begin position="133"/>
        <end position="155"/>
    </location>
</feature>
<keyword evidence="3" id="KW-1185">Reference proteome</keyword>
<proteinExistence type="predicted"/>
<evidence type="ECO:0000256" key="1">
    <source>
        <dbReference type="SAM" id="Phobius"/>
    </source>
</evidence>
<accession>A0ABT5WM31</accession>
<gene>
    <name evidence="2" type="ORF">PYV00_05200</name>
</gene>
<name>A0ABT5WM31_9SPHN</name>
<keyword evidence="1" id="KW-1133">Transmembrane helix</keyword>
<feature type="transmembrane region" description="Helical" evidence="1">
    <location>
        <begin position="48"/>
        <end position="71"/>
    </location>
</feature>
<dbReference type="EMBL" id="JARESE010000015">
    <property type="protein sequence ID" value="MDE8651112.1"/>
    <property type="molecule type" value="Genomic_DNA"/>
</dbReference>
<evidence type="ECO:0000313" key="3">
    <source>
        <dbReference type="Proteomes" id="UP001216253"/>
    </source>
</evidence>
<feature type="transmembrane region" description="Helical" evidence="1">
    <location>
        <begin position="83"/>
        <end position="105"/>
    </location>
</feature>
<evidence type="ECO:0008006" key="4">
    <source>
        <dbReference type="Google" id="ProtNLM"/>
    </source>
</evidence>
<keyword evidence="1" id="KW-0812">Transmembrane</keyword>
<organism evidence="2 3">
    <name type="scientific">Novosphingobium album</name>
    <name type="common">ex Liu et al. 2023</name>
    <dbReference type="NCBI Taxonomy" id="3031130"/>
    <lineage>
        <taxon>Bacteria</taxon>
        <taxon>Pseudomonadati</taxon>
        <taxon>Pseudomonadota</taxon>
        <taxon>Alphaproteobacteria</taxon>
        <taxon>Sphingomonadales</taxon>
        <taxon>Sphingomonadaceae</taxon>
        <taxon>Novosphingobium</taxon>
    </lineage>
</organism>
<feature type="transmembrane region" description="Helical" evidence="1">
    <location>
        <begin position="192"/>
        <end position="210"/>
    </location>
</feature>
<sequence length="222" mass="23171">MAVPVITRALGFWSAAGCAVLGLLYVGLQLCEWLGVLGSAGGPRSASTASGLVLILTPSLLLGSAFIATMAALHEAAPASRKALTLAALAFAIAYATLTGMVYFVQLTLVVPRMAAHDTGDIGLLLFVPYRSFLFAVDLLGYSFMSLATLFGAFGLPAARFARPARLAMIANGALLPFLALQMYVPALIWPAAAWAVTFPAAMVLLARLFRALPSGLNGERP</sequence>
<keyword evidence="1" id="KW-0472">Membrane</keyword>
<comment type="caution">
    <text evidence="2">The sequence shown here is derived from an EMBL/GenBank/DDBJ whole genome shotgun (WGS) entry which is preliminary data.</text>
</comment>
<dbReference type="RefSeq" id="WP_275227211.1">
    <property type="nucleotide sequence ID" value="NZ_JARESE010000015.1"/>
</dbReference>
<feature type="transmembrane region" description="Helical" evidence="1">
    <location>
        <begin position="167"/>
        <end position="186"/>
    </location>
</feature>
<dbReference type="Proteomes" id="UP001216253">
    <property type="component" value="Unassembled WGS sequence"/>
</dbReference>
<protein>
    <recommendedName>
        <fullName evidence="4">DUF4386 domain-containing protein</fullName>
    </recommendedName>
</protein>
<reference evidence="2 3" key="1">
    <citation type="submission" date="2023-03" db="EMBL/GenBank/DDBJ databases">
        <title>NovoSphingobium album sp. nov. isolated from polycyclic aromatic hydrocarbons- and heavy-metal polluted soil.</title>
        <authorList>
            <person name="Liu Z."/>
            <person name="Wang K."/>
        </authorList>
    </citation>
    <scope>NUCLEOTIDE SEQUENCE [LARGE SCALE GENOMIC DNA]</scope>
    <source>
        <strain evidence="2 3">H3SJ31-1</strain>
    </source>
</reference>
<feature type="transmembrane region" description="Helical" evidence="1">
    <location>
        <begin position="9"/>
        <end position="28"/>
    </location>
</feature>
<evidence type="ECO:0000313" key="2">
    <source>
        <dbReference type="EMBL" id="MDE8651112.1"/>
    </source>
</evidence>